<evidence type="ECO:0000313" key="3">
    <source>
        <dbReference type="EMBL" id="QBH96055.1"/>
    </source>
</evidence>
<dbReference type="Pfam" id="PF06074">
    <property type="entry name" value="Portal_Mu"/>
    <property type="match status" value="1"/>
</dbReference>
<gene>
    <name evidence="2" type="ORF">EKN56_04720</name>
    <name evidence="3" type="ORF">EKN56_06375</name>
</gene>
<dbReference type="AlphaFoldDB" id="A0A411WIP0"/>
<reference evidence="3 4" key="1">
    <citation type="submission" date="2019-03" db="EMBL/GenBank/DDBJ databases">
        <title>Pragia sp. nov. isolated from the gut tract of Carduelis flavirostris.</title>
        <authorList>
            <person name="Ge Y."/>
        </authorList>
    </citation>
    <scope>NUCLEOTIDE SEQUENCE [LARGE SCALE GENOMIC DNA]</scope>
    <source>
        <strain evidence="3 4">CF-458</strain>
    </source>
</reference>
<dbReference type="InterPro" id="IPR009279">
    <property type="entry name" value="Portal_Mu"/>
</dbReference>
<feature type="coiled-coil region" evidence="1">
    <location>
        <begin position="439"/>
        <end position="466"/>
    </location>
</feature>
<keyword evidence="4" id="KW-1185">Reference proteome</keyword>
<evidence type="ECO:0000313" key="2">
    <source>
        <dbReference type="EMBL" id="QBH95764.1"/>
    </source>
</evidence>
<dbReference type="KEGG" id="prag:EKN56_04720"/>
<dbReference type="Proteomes" id="UP000293154">
    <property type="component" value="Chromosome"/>
</dbReference>
<organism evidence="3 4">
    <name type="scientific">Limnobaculum zhutongyuii</name>
    <dbReference type="NCBI Taxonomy" id="2498113"/>
    <lineage>
        <taxon>Bacteria</taxon>
        <taxon>Pseudomonadati</taxon>
        <taxon>Pseudomonadota</taxon>
        <taxon>Gammaproteobacteria</taxon>
        <taxon>Enterobacterales</taxon>
        <taxon>Budviciaceae</taxon>
        <taxon>Limnobaculum</taxon>
    </lineage>
</organism>
<name>A0A411WIP0_9GAMM</name>
<protein>
    <submittedName>
        <fullName evidence="3">DUF935 family protein</fullName>
    </submittedName>
</protein>
<dbReference type="RefSeq" id="WP_130590751.1">
    <property type="nucleotide sequence ID" value="NZ_CP034752.1"/>
</dbReference>
<evidence type="ECO:0000256" key="1">
    <source>
        <dbReference type="SAM" id="Coils"/>
    </source>
</evidence>
<evidence type="ECO:0000313" key="4">
    <source>
        <dbReference type="Proteomes" id="UP000293154"/>
    </source>
</evidence>
<accession>A0A411WIP0</accession>
<dbReference type="OrthoDB" id="9802690at2"/>
<keyword evidence="1" id="KW-0175">Coiled coil</keyword>
<dbReference type="KEGG" id="prag:EKN56_06375"/>
<dbReference type="EMBL" id="CP034752">
    <property type="protein sequence ID" value="QBH96055.1"/>
    <property type="molecule type" value="Genomic_DNA"/>
</dbReference>
<proteinExistence type="predicted"/>
<dbReference type="EMBL" id="CP034752">
    <property type="protein sequence ID" value="QBH95764.1"/>
    <property type="molecule type" value="Genomic_DNA"/>
</dbReference>
<sequence length="491" mass="55204">MSQGIWVSPNEFVSFSELNRPSKEAVATRSRVNGSLGISGKLQNPDLVLRKMGKSIEVYRDLTADAHVGGCVRRRKSAVLALEYGFDREQSQTQVADFVEKVFSKLKMRTVISDALDAPLYGYTPLEVMWSDVDDKIVPVDVVAKPAEWFFFDDENRLRMRTKEDKDGILLPERKFILVRQDATYENPYGIADLSRCFWPTTFKRGGFEFWLKFTEKYGSPFLVGKHPRNTHNTEVDALLDSLEAMVQDAVAAIPDDSSIEILEAAGKGSSADIYERLMMFCRSEVSIALTGTNQTTEADTTNASAQAGLTVTEDIRDADAELVTEAMNTLTRWTVELNFSEEEEPPVWSMWSPETIDKTQAERDQILKTAGANFTNEYFIREYNLKEGDLGEQLPPSAGMGYPSFAEKPKKPNDTVAAVADQLSRETQPIIDGWIERIRSFAEKAKNMEELQERLLAEFDNLSEDELAQAMASAFTVINLQGRDEVNNGR</sequence>